<dbReference type="GO" id="GO:0020037">
    <property type="term" value="F:heme binding"/>
    <property type="evidence" value="ECO:0007669"/>
    <property type="project" value="InterPro"/>
</dbReference>
<protein>
    <submittedName>
        <fullName evidence="2">Cytochrome c</fullName>
    </submittedName>
</protein>
<name>A0AA49GUH6_9BACT</name>
<reference evidence="2" key="2">
    <citation type="journal article" date="2024" name="Antonie Van Leeuwenhoek">
        <title>Roseihalotalea indica gen. nov., sp. nov., a halophilic Bacteroidetes from mesopelagic Southwest Indian Ocean with higher carbohydrate metabolic potential.</title>
        <authorList>
            <person name="Chen B."/>
            <person name="Zhang M."/>
            <person name="Lin D."/>
            <person name="Ye J."/>
            <person name="Tang K."/>
        </authorList>
    </citation>
    <scope>NUCLEOTIDE SEQUENCE</scope>
    <source>
        <strain evidence="2">TK19036</strain>
    </source>
</reference>
<reference evidence="2" key="1">
    <citation type="journal article" date="2023" name="Comput. Struct. Biotechnol. J.">
        <title>Discovery of a novel marine Bacteroidetes with a rich repertoire of carbohydrate-active enzymes.</title>
        <authorList>
            <person name="Chen B."/>
            <person name="Liu G."/>
            <person name="Chen Q."/>
            <person name="Wang H."/>
            <person name="Liu L."/>
            <person name="Tang K."/>
        </authorList>
    </citation>
    <scope>NUCLEOTIDE SEQUENCE</scope>
    <source>
        <strain evidence="2">TK19036</strain>
    </source>
</reference>
<evidence type="ECO:0000256" key="1">
    <source>
        <dbReference type="SAM" id="SignalP"/>
    </source>
</evidence>
<feature type="chain" id="PRO_5041234936" evidence="1">
    <location>
        <begin position="23"/>
        <end position="95"/>
    </location>
</feature>
<dbReference type="AlphaFoldDB" id="A0AA49GUH6"/>
<proteinExistence type="predicted"/>
<keyword evidence="1" id="KW-0732">Signal</keyword>
<evidence type="ECO:0000313" key="2">
    <source>
        <dbReference type="EMBL" id="WKN38624.1"/>
    </source>
</evidence>
<gene>
    <name evidence="2" type="ORF">K4G66_07900</name>
</gene>
<dbReference type="SUPFAM" id="SSF46626">
    <property type="entry name" value="Cytochrome c"/>
    <property type="match status" value="1"/>
</dbReference>
<organism evidence="2">
    <name type="scientific">Roseihalotalea indica</name>
    <dbReference type="NCBI Taxonomy" id="2867963"/>
    <lineage>
        <taxon>Bacteria</taxon>
        <taxon>Pseudomonadati</taxon>
        <taxon>Bacteroidota</taxon>
        <taxon>Cytophagia</taxon>
        <taxon>Cytophagales</taxon>
        <taxon>Catalimonadaceae</taxon>
        <taxon>Roseihalotalea</taxon>
    </lineage>
</organism>
<accession>A0AA49GUH6</accession>
<dbReference type="Gene3D" id="1.10.760.10">
    <property type="entry name" value="Cytochrome c-like domain"/>
    <property type="match status" value="1"/>
</dbReference>
<dbReference type="GO" id="GO:0009055">
    <property type="term" value="F:electron transfer activity"/>
    <property type="evidence" value="ECO:0007669"/>
    <property type="project" value="InterPro"/>
</dbReference>
<dbReference type="PROSITE" id="PS51257">
    <property type="entry name" value="PROKAR_LIPOPROTEIN"/>
    <property type="match status" value="1"/>
</dbReference>
<feature type="signal peptide" evidence="1">
    <location>
        <begin position="1"/>
        <end position="22"/>
    </location>
</feature>
<dbReference type="EMBL" id="CP120682">
    <property type="protein sequence ID" value="WKN38624.1"/>
    <property type="molecule type" value="Genomic_DNA"/>
</dbReference>
<dbReference type="InterPro" id="IPR036909">
    <property type="entry name" value="Cyt_c-like_dom_sf"/>
</dbReference>
<sequence>MKKITTQTCKLIALAIVFTLFATSIISSCSSTSTLSAQKSGAELWGQNCIHCHNTPSPETFSDTEWDVAVTHMQVRAMLTKEEAEKIAEFLKTAN</sequence>